<feature type="domain" description="Aldehyde dehydrogenase" evidence="7">
    <location>
        <begin position="515"/>
        <end position="933"/>
    </location>
</feature>
<dbReference type="InterPro" id="IPR002872">
    <property type="entry name" value="Proline_DH_dom"/>
</dbReference>
<name>A0A2I1IQ72_9ACTO</name>
<dbReference type="Gene3D" id="3.20.20.220">
    <property type="match status" value="1"/>
</dbReference>
<dbReference type="GO" id="GO:0004657">
    <property type="term" value="F:proline dehydrogenase activity"/>
    <property type="evidence" value="ECO:0007669"/>
    <property type="project" value="InterPro"/>
</dbReference>
<comment type="catalytic activity">
    <reaction evidence="5">
        <text>L-glutamate 5-semialdehyde + NAD(+) + H2O = L-glutamate + NADH + 2 H(+)</text>
        <dbReference type="Rhea" id="RHEA:30235"/>
        <dbReference type="ChEBI" id="CHEBI:15377"/>
        <dbReference type="ChEBI" id="CHEBI:15378"/>
        <dbReference type="ChEBI" id="CHEBI:29985"/>
        <dbReference type="ChEBI" id="CHEBI:57540"/>
        <dbReference type="ChEBI" id="CHEBI:57945"/>
        <dbReference type="ChEBI" id="CHEBI:58066"/>
        <dbReference type="EC" id="1.2.1.88"/>
    </reaction>
</comment>
<keyword evidence="4" id="KW-0520">NAD</keyword>
<dbReference type="InterPro" id="IPR050485">
    <property type="entry name" value="Proline_metab_enzyme"/>
</dbReference>
<dbReference type="InterPro" id="IPR016162">
    <property type="entry name" value="Ald_DH_N"/>
</dbReference>
<reference evidence="9 10" key="1">
    <citation type="submission" date="2017-12" db="EMBL/GenBank/DDBJ databases">
        <title>Phylogenetic diversity of female urinary microbiome.</title>
        <authorList>
            <person name="Thomas-White K."/>
            <person name="Wolfe A.J."/>
        </authorList>
    </citation>
    <scope>NUCLEOTIDE SEQUENCE [LARGE SCALE GENOMIC DNA]</scope>
    <source>
        <strain evidence="9 10">UMB0402</strain>
    </source>
</reference>
<keyword evidence="10" id="KW-1185">Reference proteome</keyword>
<evidence type="ECO:0000256" key="5">
    <source>
        <dbReference type="ARBA" id="ARBA00048142"/>
    </source>
</evidence>
<dbReference type="GeneID" id="35866238"/>
<dbReference type="STRING" id="33007.HMPREF3198_00926"/>
<evidence type="ECO:0000256" key="4">
    <source>
        <dbReference type="ARBA" id="ARBA00023027"/>
    </source>
</evidence>
<sequence length="1160" mass="126314">MPNAEVDYAEIGELAKKKARSWLERSKKYPVDRAGQLLSEVLRDPAGLDFTVGFVDKVIRPEDEKIAAQQIRTLAQQDPQFLPAYLKGPLALGGKLAPLVPEVAVPTARKVFEALVGDLVLDAKGAGLTKSIARLKARGARLNMNLLGEAVLGNKEAEKRLQDTMELLEREDVDYVSMKVSAVIGPHNPWAYQEAVDYAAQALLPLYRKANSYSPKKFINLDMEEYHDLHLTIDVFKKILERDEFKDLKAGIVLQAYLPDSLPAMQDLQEWAAKRVAQGGAPIKVRVVKGANLSMERVEAAIHGWDMVTQPNKETTDANYIRVLDWALRPERTKNVTIGVAGMNLFTVAFAYELAKKRGILHTGGVEFEMLAGMATQQAAAVTEDVGHLLFYVPIVNPEEYDVAIAYLVRRLEENSLPANFMSSIFELDKDEALLQREQDRFSAALAHAFDDPVGPARKQNRLEEGEADIKATVTDASGNWKFQNTPDSDPSLPANLQWARQIAGAMRESEKGGLVIAEAKVETAAQLSQIVAEAADGGKRWAARPLQERVDILHQVGVLLSKRRGELIEVAGSEAGKTIDQGDVEVSEAADFAHYYAEQAKTICNLEGATFAPAKVIAVTPPWNFPMAIPTGGVMAALATGAGVVFKPAREARRTGALLAQAMWDAGVPRDVLKLVDIDEGKLGRALIENPLVERVILTGSIDTARLFKSWRPGLQVLAETSGKDSIIVTPHADLDLAVRDVVNSAFGHAGQKCSACSTVILVGSVGRSRRFHDQLLDAVRSLKVGYPWQLDTQMGPLVTPASGKLKRGLTTLGEGEHWAVRPRQLDETGKLWSPGVRANVQPGSEYHLTEYFGPILGIMRADTLEQAVKLQNATEFGLTAGIHSLDGGEINYWLQNVRAGNVYINRGVTGAIVRRQPFGGWKRSAVGAGTKAGGPSYLFGLGNWRRNQTRAAKLDAGALTLPPLVDAYETATTLSTGGEFVQALAISAQKWGREEFGVGHDPSALKVERNVLRYEAVPVRVRLGGGQDPWQLLAVVAAGLAAGSQVSVSAAELPEQVRAFLRRQHVHFAIENQQAFLEGVPAWAKEAGFDARLRLLGGDPAEVVGALPKELIADVAIWDQPVTLSGRVEILPFVHEQAVSFTNHRFGNPTPLAREVEI</sequence>
<dbReference type="PROSITE" id="PS00070">
    <property type="entry name" value="ALDEHYDE_DEHYDR_CYS"/>
    <property type="match status" value="1"/>
</dbReference>
<dbReference type="EC" id="1.2.1.88" evidence="2"/>
<evidence type="ECO:0000256" key="2">
    <source>
        <dbReference type="ARBA" id="ARBA00012884"/>
    </source>
</evidence>
<dbReference type="Proteomes" id="UP000235122">
    <property type="component" value="Unassembled WGS sequence"/>
</dbReference>
<dbReference type="Gene3D" id="3.40.605.10">
    <property type="entry name" value="Aldehyde Dehydrogenase, Chain A, domain 1"/>
    <property type="match status" value="1"/>
</dbReference>
<dbReference type="GO" id="GO:0003700">
    <property type="term" value="F:DNA-binding transcription factor activity"/>
    <property type="evidence" value="ECO:0007669"/>
    <property type="project" value="InterPro"/>
</dbReference>
<proteinExistence type="predicted"/>
<dbReference type="InterPro" id="IPR016160">
    <property type="entry name" value="Ald_DH_CS_CYS"/>
</dbReference>
<dbReference type="PIRSF" id="PIRSF000197">
    <property type="entry name" value="Bifunct_PutA"/>
    <property type="match status" value="1"/>
</dbReference>
<dbReference type="AlphaFoldDB" id="A0A2I1IQ72"/>
<dbReference type="GO" id="GO:0003842">
    <property type="term" value="F:L-glutamate gamma-semialdehyde dehydrogenase activity"/>
    <property type="evidence" value="ECO:0007669"/>
    <property type="project" value="UniProtKB-EC"/>
</dbReference>
<comment type="caution">
    <text evidence="9">The sequence shown here is derived from an EMBL/GenBank/DDBJ whole genome shotgun (WGS) entry which is preliminary data.</text>
</comment>
<dbReference type="GO" id="GO:0010133">
    <property type="term" value="P:L-proline catabolic process to L-glutamate"/>
    <property type="evidence" value="ECO:0007669"/>
    <property type="project" value="InterPro"/>
</dbReference>
<dbReference type="PANTHER" id="PTHR42862">
    <property type="entry name" value="DELTA-1-PYRROLINE-5-CARBOXYLATE DEHYDROGENASE 1, ISOFORM A-RELATED"/>
    <property type="match status" value="1"/>
</dbReference>
<dbReference type="InterPro" id="IPR016163">
    <property type="entry name" value="Ald_DH_C"/>
</dbReference>
<organism evidence="9 10">
    <name type="scientific">Winkia neuii</name>
    <dbReference type="NCBI Taxonomy" id="33007"/>
    <lineage>
        <taxon>Bacteria</taxon>
        <taxon>Bacillati</taxon>
        <taxon>Actinomycetota</taxon>
        <taxon>Actinomycetes</taxon>
        <taxon>Actinomycetales</taxon>
        <taxon>Actinomycetaceae</taxon>
        <taxon>Winkia</taxon>
    </lineage>
</organism>
<evidence type="ECO:0000256" key="6">
    <source>
        <dbReference type="PIRSR" id="PIRSR000197-1"/>
    </source>
</evidence>
<dbReference type="Gene3D" id="3.40.309.10">
    <property type="entry name" value="Aldehyde Dehydrogenase, Chain A, domain 2"/>
    <property type="match status" value="1"/>
</dbReference>
<evidence type="ECO:0000259" key="7">
    <source>
        <dbReference type="Pfam" id="PF00171"/>
    </source>
</evidence>
<dbReference type="GO" id="GO:0009898">
    <property type="term" value="C:cytoplasmic side of plasma membrane"/>
    <property type="evidence" value="ECO:0007669"/>
    <property type="project" value="TreeGrafter"/>
</dbReference>
<dbReference type="RefSeq" id="WP_024330688.1">
    <property type="nucleotide sequence ID" value="NZ_JAWHKF010000001.1"/>
</dbReference>
<keyword evidence="3" id="KW-0560">Oxidoreductase</keyword>
<evidence type="ECO:0000313" key="9">
    <source>
        <dbReference type="EMBL" id="PKY73277.1"/>
    </source>
</evidence>
<dbReference type="SUPFAM" id="SSF51730">
    <property type="entry name" value="FAD-linked oxidoreductase"/>
    <property type="match status" value="1"/>
</dbReference>
<feature type="active site" evidence="6">
    <location>
        <position position="721"/>
    </location>
</feature>
<protein>
    <recommendedName>
        <fullName evidence="2">L-glutamate gamma-semialdehyde dehydrogenase</fullName>
        <ecNumber evidence="2">1.2.1.88</ecNumber>
    </recommendedName>
</protein>
<accession>A0A2I1IQ72</accession>
<evidence type="ECO:0000256" key="3">
    <source>
        <dbReference type="ARBA" id="ARBA00023002"/>
    </source>
</evidence>
<comment type="pathway">
    <text evidence="1">Amino-acid degradation; L-proline degradation into L-glutamate; L-glutamate from L-proline: step 2/2.</text>
</comment>
<gene>
    <name evidence="9" type="ORF">CYJ19_01425</name>
</gene>
<dbReference type="InterPro" id="IPR015590">
    <property type="entry name" value="Aldehyde_DH_dom"/>
</dbReference>
<evidence type="ECO:0000259" key="8">
    <source>
        <dbReference type="Pfam" id="PF01619"/>
    </source>
</evidence>
<feature type="active site" evidence="6">
    <location>
        <position position="755"/>
    </location>
</feature>
<dbReference type="Pfam" id="PF01619">
    <property type="entry name" value="Pro_dh"/>
    <property type="match status" value="1"/>
</dbReference>
<dbReference type="Pfam" id="PF00171">
    <property type="entry name" value="Aldedh"/>
    <property type="match status" value="1"/>
</dbReference>
<dbReference type="InterPro" id="IPR029041">
    <property type="entry name" value="FAD-linked_oxidoreductase-like"/>
</dbReference>
<evidence type="ECO:0000313" key="10">
    <source>
        <dbReference type="Proteomes" id="UP000235122"/>
    </source>
</evidence>
<dbReference type="InterPro" id="IPR025703">
    <property type="entry name" value="Bifunct_PutA"/>
</dbReference>
<dbReference type="EMBL" id="PKKO01000001">
    <property type="protein sequence ID" value="PKY73277.1"/>
    <property type="molecule type" value="Genomic_DNA"/>
</dbReference>
<dbReference type="PANTHER" id="PTHR42862:SF1">
    <property type="entry name" value="DELTA-1-PYRROLINE-5-CARBOXYLATE DEHYDROGENASE 2, ISOFORM A-RELATED"/>
    <property type="match status" value="1"/>
</dbReference>
<feature type="domain" description="Proline dehydrogenase" evidence="8">
    <location>
        <begin position="129"/>
        <end position="423"/>
    </location>
</feature>
<dbReference type="SUPFAM" id="SSF53720">
    <property type="entry name" value="ALDH-like"/>
    <property type="match status" value="1"/>
</dbReference>
<dbReference type="InterPro" id="IPR016161">
    <property type="entry name" value="Ald_DH/histidinol_DH"/>
</dbReference>
<evidence type="ECO:0000256" key="1">
    <source>
        <dbReference type="ARBA" id="ARBA00004786"/>
    </source>
</evidence>